<dbReference type="SUPFAM" id="SSF53383">
    <property type="entry name" value="PLP-dependent transferases"/>
    <property type="match status" value="1"/>
</dbReference>
<dbReference type="PANTHER" id="PTHR13693:SF100">
    <property type="entry name" value="8-AMINO-7-OXONONANOATE SYNTHASE"/>
    <property type="match status" value="1"/>
</dbReference>
<feature type="domain" description="Aminotransferase class I/classII large" evidence="13">
    <location>
        <begin position="1"/>
        <end position="199"/>
    </location>
</feature>
<dbReference type="Pfam" id="PF00155">
    <property type="entry name" value="Aminotran_1_2"/>
    <property type="match status" value="1"/>
</dbReference>
<evidence type="ECO:0000256" key="7">
    <source>
        <dbReference type="ARBA" id="ARBA00022756"/>
    </source>
</evidence>
<comment type="catalytic activity">
    <reaction evidence="11">
        <text>6-carboxyhexanoyl-[ACP] + L-alanine + H(+) = (8S)-8-amino-7-oxononanoate + holo-[ACP] + CO2</text>
        <dbReference type="Rhea" id="RHEA:42288"/>
        <dbReference type="Rhea" id="RHEA-COMP:9685"/>
        <dbReference type="Rhea" id="RHEA-COMP:9955"/>
        <dbReference type="ChEBI" id="CHEBI:15378"/>
        <dbReference type="ChEBI" id="CHEBI:16526"/>
        <dbReference type="ChEBI" id="CHEBI:57972"/>
        <dbReference type="ChEBI" id="CHEBI:64479"/>
        <dbReference type="ChEBI" id="CHEBI:78846"/>
        <dbReference type="ChEBI" id="CHEBI:149468"/>
        <dbReference type="EC" id="2.3.1.47"/>
    </reaction>
</comment>
<keyword evidence="6" id="KW-0808">Transferase</keyword>
<name>A0ABP9MEF2_9BURK</name>
<evidence type="ECO:0000313" key="14">
    <source>
        <dbReference type="EMBL" id="GAA5092916.1"/>
    </source>
</evidence>
<evidence type="ECO:0000256" key="2">
    <source>
        <dbReference type="ARBA" id="ARBA00004746"/>
    </source>
</evidence>
<evidence type="ECO:0000256" key="3">
    <source>
        <dbReference type="ARBA" id="ARBA00010008"/>
    </source>
</evidence>
<evidence type="ECO:0000256" key="6">
    <source>
        <dbReference type="ARBA" id="ARBA00022679"/>
    </source>
</evidence>
<dbReference type="InterPro" id="IPR015421">
    <property type="entry name" value="PyrdxlP-dep_Trfase_major"/>
</dbReference>
<evidence type="ECO:0000256" key="12">
    <source>
        <dbReference type="RuleBase" id="RU003693"/>
    </source>
</evidence>
<dbReference type="EMBL" id="BAABKD010000011">
    <property type="protein sequence ID" value="GAA5092916.1"/>
    <property type="molecule type" value="Genomic_DNA"/>
</dbReference>
<dbReference type="Gene3D" id="3.40.640.10">
    <property type="entry name" value="Type I PLP-dependent aspartate aminotransferase-like (Major domain)"/>
    <property type="match status" value="1"/>
</dbReference>
<keyword evidence="7" id="KW-0093">Biotin biosynthesis</keyword>
<gene>
    <name evidence="14" type="ORF">GCM10023337_20970</name>
</gene>
<comment type="similarity">
    <text evidence="3">Belongs to the class-II pyridoxal-phosphate-dependent aminotransferase family. BioF subfamily.</text>
</comment>
<keyword evidence="15" id="KW-1185">Reference proteome</keyword>
<evidence type="ECO:0000256" key="4">
    <source>
        <dbReference type="ARBA" id="ARBA00011738"/>
    </source>
</evidence>
<reference evidence="15" key="1">
    <citation type="journal article" date="2019" name="Int. J. Syst. Evol. Microbiol.">
        <title>The Global Catalogue of Microorganisms (GCM) 10K type strain sequencing project: providing services to taxonomists for standard genome sequencing and annotation.</title>
        <authorList>
            <consortium name="The Broad Institute Genomics Platform"/>
            <consortium name="The Broad Institute Genome Sequencing Center for Infectious Disease"/>
            <person name="Wu L."/>
            <person name="Ma J."/>
        </authorList>
    </citation>
    <scope>NUCLEOTIDE SEQUENCE [LARGE SCALE GENOMIC DNA]</scope>
    <source>
        <strain evidence="15">JCM 18423</strain>
    </source>
</reference>
<dbReference type="PANTHER" id="PTHR13693">
    <property type="entry name" value="CLASS II AMINOTRANSFERASE/8-AMINO-7-OXONONANOATE SYNTHASE"/>
    <property type="match status" value="1"/>
</dbReference>
<dbReference type="InterPro" id="IPR050087">
    <property type="entry name" value="AON_synthase_class-II"/>
</dbReference>
<evidence type="ECO:0000259" key="13">
    <source>
        <dbReference type="Pfam" id="PF00155"/>
    </source>
</evidence>
<dbReference type="InterPro" id="IPR004839">
    <property type="entry name" value="Aminotransferase_I/II_large"/>
</dbReference>
<dbReference type="EC" id="2.3.1.47" evidence="5"/>
<dbReference type="PROSITE" id="PS00599">
    <property type="entry name" value="AA_TRANSFER_CLASS_2"/>
    <property type="match status" value="1"/>
</dbReference>
<evidence type="ECO:0000256" key="9">
    <source>
        <dbReference type="ARBA" id="ARBA00032610"/>
    </source>
</evidence>
<dbReference type="Gene3D" id="3.90.1150.10">
    <property type="entry name" value="Aspartate Aminotransferase, domain 1"/>
    <property type="match status" value="1"/>
</dbReference>
<evidence type="ECO:0000256" key="1">
    <source>
        <dbReference type="ARBA" id="ARBA00001933"/>
    </source>
</evidence>
<dbReference type="Proteomes" id="UP001500227">
    <property type="component" value="Unassembled WGS sequence"/>
</dbReference>
<evidence type="ECO:0000313" key="15">
    <source>
        <dbReference type="Proteomes" id="UP001500227"/>
    </source>
</evidence>
<evidence type="ECO:0000256" key="5">
    <source>
        <dbReference type="ARBA" id="ARBA00013187"/>
    </source>
</evidence>
<sequence>MDGDIAPLHELVHIAQQHQSLLMIDDAHGFGVLGQKGAGSIEEAALTTDKVPILMGTLGKALGTSGAFVAGDTALIEYLIQFARPYIYTTASSPALACASLAALELLEQEAWRRQHLHALIQYFQSRAQHYALPVMPSRTPIQPIVIGDNAQTMRLAQALQVHGFLVGAIRPPTVPEGSARLRITLSAAHQPEHIDALLMTLQRLWKPQS</sequence>
<proteinExistence type="inferred from homology"/>
<accession>A0ABP9MEF2</accession>
<dbReference type="InterPro" id="IPR015422">
    <property type="entry name" value="PyrdxlP-dep_Trfase_small"/>
</dbReference>
<comment type="caution">
    <text evidence="14">The sequence shown here is derived from an EMBL/GenBank/DDBJ whole genome shotgun (WGS) entry which is preliminary data.</text>
</comment>
<comment type="cofactor">
    <cofactor evidence="1 12">
        <name>pyridoxal 5'-phosphate</name>
        <dbReference type="ChEBI" id="CHEBI:597326"/>
    </cofactor>
</comment>
<protein>
    <recommendedName>
        <fullName evidence="5">8-amino-7-oxononanoate synthase</fullName>
        <ecNumber evidence="5">2.3.1.47</ecNumber>
    </recommendedName>
    <alternativeName>
        <fullName evidence="9">7-keto-8-amino-pelargonic acid synthase</fullName>
    </alternativeName>
    <alternativeName>
        <fullName evidence="10">8-amino-7-ketopelargonate synthase</fullName>
    </alternativeName>
</protein>
<comment type="subunit">
    <text evidence="4">Homodimer.</text>
</comment>
<evidence type="ECO:0000256" key="11">
    <source>
        <dbReference type="ARBA" id="ARBA00047715"/>
    </source>
</evidence>
<comment type="pathway">
    <text evidence="2">Cofactor biosynthesis; biotin biosynthesis.</text>
</comment>
<dbReference type="InterPro" id="IPR001917">
    <property type="entry name" value="Aminotrans_II_pyridoxalP_BS"/>
</dbReference>
<dbReference type="InterPro" id="IPR015424">
    <property type="entry name" value="PyrdxlP-dep_Trfase"/>
</dbReference>
<evidence type="ECO:0000256" key="10">
    <source>
        <dbReference type="ARBA" id="ARBA00033381"/>
    </source>
</evidence>
<evidence type="ECO:0000256" key="8">
    <source>
        <dbReference type="ARBA" id="ARBA00022898"/>
    </source>
</evidence>
<keyword evidence="8 12" id="KW-0663">Pyridoxal phosphate</keyword>
<organism evidence="14 15">
    <name type="scientific">Paenalcaligenes hermetiae</name>
    <dbReference type="NCBI Taxonomy" id="1157987"/>
    <lineage>
        <taxon>Bacteria</taxon>
        <taxon>Pseudomonadati</taxon>
        <taxon>Pseudomonadota</taxon>
        <taxon>Betaproteobacteria</taxon>
        <taxon>Burkholderiales</taxon>
        <taxon>Alcaligenaceae</taxon>
        <taxon>Paenalcaligenes</taxon>
    </lineage>
</organism>